<dbReference type="Gene3D" id="3.30.200.20">
    <property type="entry name" value="Phosphorylase Kinase, domain 1"/>
    <property type="match status" value="1"/>
</dbReference>
<feature type="domain" description="Ig-like" evidence="23">
    <location>
        <begin position="1226"/>
        <end position="1308"/>
    </location>
</feature>
<feature type="domain" description="Fibronectin type-III" evidence="24">
    <location>
        <begin position="1415"/>
        <end position="1509"/>
    </location>
</feature>
<feature type="domain" description="Ig-like" evidence="23">
    <location>
        <begin position="4443"/>
        <end position="4531"/>
    </location>
</feature>
<evidence type="ECO:0000256" key="15">
    <source>
        <dbReference type="ARBA" id="ARBA00022842"/>
    </source>
</evidence>
<dbReference type="InterPro" id="IPR007110">
    <property type="entry name" value="Ig-like_dom"/>
</dbReference>
<evidence type="ECO:0000256" key="13">
    <source>
        <dbReference type="ARBA" id="ARBA00022837"/>
    </source>
</evidence>
<dbReference type="PANTHER" id="PTHR14340:SF9">
    <property type="entry name" value="FIBRONECTIN TYPE-III DOMAIN-CONTAINING PROTEIN"/>
    <property type="match status" value="1"/>
</dbReference>
<dbReference type="Gene3D" id="2.60.40.10">
    <property type="entry name" value="Immunoglobulins"/>
    <property type="match status" value="42"/>
</dbReference>
<feature type="domain" description="Protein kinase" evidence="22">
    <location>
        <begin position="4120"/>
        <end position="4368"/>
    </location>
</feature>
<keyword evidence="5" id="KW-0963">Cytoplasm</keyword>
<feature type="domain" description="Fibronectin type-III" evidence="24">
    <location>
        <begin position="2106"/>
        <end position="2201"/>
    </location>
</feature>
<dbReference type="FunFam" id="2.60.40.10:FF:000034">
    <property type="entry name" value="Titin isoform A"/>
    <property type="match status" value="1"/>
</dbReference>
<comment type="catalytic activity">
    <reaction evidence="20">
        <text>L-seryl-[protein] + ATP = O-phospho-L-seryl-[protein] + ADP + H(+)</text>
        <dbReference type="Rhea" id="RHEA:17989"/>
        <dbReference type="Rhea" id="RHEA-COMP:9863"/>
        <dbReference type="Rhea" id="RHEA-COMP:11604"/>
        <dbReference type="ChEBI" id="CHEBI:15378"/>
        <dbReference type="ChEBI" id="CHEBI:29999"/>
        <dbReference type="ChEBI" id="CHEBI:30616"/>
        <dbReference type="ChEBI" id="CHEBI:83421"/>
        <dbReference type="ChEBI" id="CHEBI:456216"/>
        <dbReference type="EC" id="2.7.11.1"/>
    </reaction>
</comment>
<dbReference type="PROSITE" id="PS50835">
    <property type="entry name" value="IG_LIKE"/>
    <property type="match status" value="20"/>
</dbReference>
<keyword evidence="12" id="KW-0418">Kinase</keyword>
<feature type="domain" description="Ig-like" evidence="23">
    <location>
        <begin position="791"/>
        <end position="881"/>
    </location>
</feature>
<proteinExistence type="inferred from homology"/>
<feature type="domain" description="Fibronectin type-III" evidence="24">
    <location>
        <begin position="2404"/>
        <end position="2498"/>
    </location>
</feature>
<comment type="subcellular location">
    <subcellularLocation>
        <location evidence="2">Cytoplasm</location>
        <location evidence="2">Myofibril</location>
        <location evidence="2">Sarcomere</location>
    </subcellularLocation>
</comment>
<evidence type="ECO:0000256" key="21">
    <source>
        <dbReference type="SAM" id="MobiDB-lite"/>
    </source>
</evidence>
<reference evidence="25" key="2">
    <citation type="submission" date="2021-01" db="UniProtKB">
        <authorList>
            <consortium name="EnsemblMetazoa"/>
        </authorList>
    </citation>
    <scope>IDENTIFICATION</scope>
</reference>
<feature type="domain" description="Ig-like" evidence="23">
    <location>
        <begin position="123"/>
        <end position="218"/>
    </location>
</feature>
<evidence type="ECO:0000256" key="3">
    <source>
        <dbReference type="ARBA" id="ARBA00006692"/>
    </source>
</evidence>
<feature type="domain" description="Fibronectin type-III" evidence="24">
    <location>
        <begin position="3201"/>
        <end position="3294"/>
    </location>
</feature>
<dbReference type="PRINTS" id="PR00014">
    <property type="entry name" value="FNTYPEIII"/>
</dbReference>
<feature type="region of interest" description="Disordered" evidence="21">
    <location>
        <begin position="2978"/>
        <end position="3008"/>
    </location>
</feature>
<feature type="domain" description="Ig-like" evidence="23">
    <location>
        <begin position="3000"/>
        <end position="3091"/>
    </location>
</feature>
<evidence type="ECO:0000259" key="24">
    <source>
        <dbReference type="PROSITE" id="PS50853"/>
    </source>
</evidence>
<evidence type="ECO:0000259" key="22">
    <source>
        <dbReference type="PROSITE" id="PS50011"/>
    </source>
</evidence>
<sequence>MGKDAAPSFVQKPALDQSDDGQILIFTCKIAGSPQPDFKWSVDDKAIQDGGRYVTSVKPDGDVFVVKMEIADIVAADEGNYKIVASNKMGTTSATIALKFGDEETEMEQEAGPGKDGGKGKPPNFTMKPAMKQSDDGTKLTIECSLEADPAPSIEWKRNDKLLKDSGPGGHLKVREKNDGDFYYLSLEINDVTEADGGDYKIVAKNQLGTATNTIKLNFEKPGGAPKFTMAPKIKQQPDGTIQFTCELQADPKPTLNWFKNGTPVKAGGRIKIDVQEDGDYYAIYLDIKDAGDADAGKFEIQAKNKFGEASSTITLNFEGTTQEPPKQAAAGGPKFIGHPTMRQSKNGQTLTFESILEADSEPQVMWSLGNTAIQDGGRYAIKKVAAGKKYTLTLEIEKVTPKDGGTYVIYVATSAGDAHANINLNFDIKDASKEGAPTFIEKPTIKQEDQGRRVVFEVKLMGEPKPTIKWQYNDRDIREDKKYRMRSQQKGKVYMLTLEVNNSSNIDSGSYIVVAENEKGKATSTINLKFDQAPGSKFGPKKFTLNPVVEPSMQIDFGAPLIELDLGEFGKALQLGGQLDQQIEVSSEGPEEVTPLIEEAAPAVKPVVIEELKDQDVKDGSRVSLRVKITGSPTKVTWYKDGKEVKESKEIRMSQAGDLYLLDILDVLPEDTGDYSIVASNPAGETKSIAAVFVEDSLEPGKSKPGKKQPVEEAITSTGQQEVESAAPGGVGGVEGEIGSRATEGVEDSADWEFAEGSDVSPLQERQGEQLEGMEGKRKKEKKGPVDISPYFVETPSKCSSPEGQTVKFEALVAGEPTPTVKWFKGKNEIKDGFKGRYAVKYNEKTGVHSLEIKKSDSMDTGKFSCKLENQHGKDERAFSLMVTQKAQSDELDFRALLKHREVDRRESKMVEPDWGDLKETPGMKAKAVQIIMPLKDVKVNEKEGRMKLTCEAKFEGSKPKWFKDGKEIAPGKKCRMKAAKGEIELTVFDIGPGDKGEYKVKFDDGTESKCKVTIDKHVCLAQMSEPEYRKLQKQGIMPQDASKPKIDFITLIKTVEVDEGADAKYTAELSGDKFEITWFKDGKKITSKDIPKFEIKKLGRKHSLVVKKVTAEDQGEVVLKVDRQECCAGLLVKAKPKFLQELKDISIVEKRTGVLECEITDTEAKVEWTKDGKPFTGNDNVRLDVEMGTRKLIFDKAEAENAGKYTCKFGKLESTGSVAVIEAPSMSAKLAPQSEVFAGEDFELVTEVTAPEAEVFWFKDNAPLESSDKFEVISDGNTRKLVIHDVQPEDKGRYACAMDEANATYSTLKIQAAPEKPGLKVDTLKDVTANAGEQVELYLEISGSPAPTVEWTKGTTKVSESDRIQIVSTPNDATLMIMKCARGDTSEYTVSISNKHGSEKASVKVKIIDLPGSPSDVKVTAYSEESVTLSWVAPTDDGDSPVSHYQVEYKEKRATKWEVAESRVRDKTYQVTGLTEGKEYLFQVSAVNAVGSSKPTQTDKPQLCKEPSEPPDAPDAPKVIATANGCISLEWSKPGFDGGRPVTGYMLEKKETSSNRWSKATKEDINKTKHTVTGLTQGSEYQFRISASNKVGTSEPSKPSNAALAREPIDPASAPGDIVVGDVTKDKIPLEWTKPKQDGGSPISGYHVEKLNPDTNRWERVNKSPIRGTKFTVPAEEGQDYDLRVIAENEAGPSQPSNKTGAITAKDPEIPPKLELKNMKDQTVKAGQTFKLNLKFSGTPYPTAKWSHSSKELVGDERVKMRSTPVESEMSTWGAARADSGGYTVTVQNAHGTETATAQVTVIDKSSAPKAPLEITDIFSEYLTLTWNAPEDDGGLPLSNYIVERRDVRRSGWSVINDTTKDTTMKVTRLVEGTEYMFRVAAENSEGVSKWLEASKSVVAKNPYDEPGSPGVPAVVDFDRDFVELEWAKPKKDGGAPIEGYVVEKREVGSTRWQEVTTSPVKGTKYKVDNLPVNKELEFRVAAVNKAGTGKPSECSAPQKTKPKFARPTLKGDKLRDIKIKAGQEFVLSVIFEAAPAPEISWTLNGNKVTGSDHVGLKNEEELTEVKVKMADKSDTGTYELKLTNDSGDVKTSCNVIVQDRPSPPRGPIEISDVFADKCSLAWQAPEDDGGSDILNYIIEKSEGDDDYWSKVTGFCQDPKGVATKLNQGTNYKFRVRAENSAGFTSEPLESEMVKAKNPYEAASSPGKPSIPTYDKTTADLEWTASSSDGGDKISGYIVERRESRSSRWVKATREPVKTLAYTVTNLIPGREYLFRVFAENRAGLSTPSPESDHHVAKAQFEAPKIDTSGFGLGDLRIKAGARFDINVPFVGAPAPGVEWVKDNKEMKPSDRFTVDTTESNSTLLCSFAERGDQGSYMIKLDNSRGSDSYSLNVLVLDRPTAPGGPIEYSEFTKESVRLTWKAPEQDGNSSVSGYSVERRDPKKDFWTRVTSNAPTTSCVVKDLVYQNDYVFRICAINQYGTSEPLEGRQVKVKLPFDEPDAPSAPKIDAMSRISADLSWAPPDHDGGSPVTGYLVEFHPTDAREWQRANSFPIRDTVYTVPNLREGTEYQFRVIAANDAGEGKPSRSSESVVAKDPILPADAPGRPTLEKVTKDSAAISWSKPVSDGGAPIKGYTIEKRKAGPGPKGDWTPCLEVSPKEESAVVPDLVEGEELEFRVRANNDECPGKPSAPTPATVIEDKPERPKLDIGSLEDIKVKGGEKFEINLPLTGFPTPTATWELGSSPVKESGRVLVTTARTYTKLKVDSAERQDAGRYTITVKNDSGSDTARVKVTVIAEPDVPQGPVQVSDISPNSVTLSWKQPVNGPEDVENYVVEKRDPDTGAWSKVSSFVPSPHFKVKNLKEGGEYQFRVSAENQYGVSKPITSETVIAKNPFDPPGMPSQPEVTTTTSTTISIQWTRPSNDGGNPIVGYTVEKRKEHGDWSTATRAPVKDTSFTAFKLTEGTSYEFRVKAVNEAGPGKPSDSSDAITARPPPVKPKVDSSSRNREVTAVAGEKFRVEISFEGSPPPNITWSRSDKNGITVEPSNRIAFEDTELSSIMANSEAERGDAGTYAVTFSNEKGTDTATVRIIVVDKPSAPEGPLAATDVTADFCRLSWKPPQDDGGSRVTNYVIEKQAAGRSAWTKVSTYVRTTTYDVVNLDEGSILKFRVSAENQHGVGPPLEGSQAITIKDPFDAPEAPGKPNADEVDRGFVRLSWEAPEADGGSPIIGYIVEKRERDGEWIPVNDYNVKETTLPVGNLRDTAEYEFRVFAKNKAGKGPASRTLLGIEPKAIINAPSAPGVPVASDIGRDTVDLQWDKPSSDGGSKLAGYVVEKREEGSPDWEPVSKYPVKGTSITVDGLEPGVGYEFRVIAENEMGPSEPAVTSAPIETQKPIKGVAPIFDDKFRPVQSAQGEEAKFECRVSGTPQPTIRWIRNGEELFAGARIKMRESDTTYTLILTDLRDSDAGEIVCEATNKAGTEKCRAKLLVLLPPSIRSAPRNVETEAGEPFKVKIPFEGKGDIDVQLHRGIENITADSRVRAIVFDDYVQVGIKGAEPEDNETFKVTLSNSVGSDSCTFDVKVSDKPSAPKGPIEVGEITNNSIALTWKAPVNDGGSPIKGYTVERKDEENPDWITAGSYLPNTTFTPTNLVKGRAYEFRIMAENDIGQSAPLKTKEPIVAKAPYDPPGPTSSPDIADVGKDFASITWTKPDDDGGSQVTGYIVEKTEAGADRWAPVNLNPIPMNYFMIPNLVEGREYEFRIVSVNRAGKGEPSMASLPVTIRDPNPITKPKFEEQVKEATGVQGKSVKFSCAFSGIPTPDVTWWKGQRELFNSNKFSIETADGTSTLIINELERDDEDEFSAEISNPGGKKTSRAMLNLKTKPTVRIPLRYQGATVTFAKGEEVNIKVSFSGRPKAEGSILKDGRSMARGVEKGDKFVTLTIRESDRSHSGKYTFVAENEVGDDTGDIDICITDAPETVTGLRCTDVTHDSVELTWTKPEDDGGYSPLTYVIDRSTNNGGTWARCASGSPTSSIVQFLDNGKPYKFRVMAENIYGRGEPIECSHTITKPAPEKRKFVEEEEAPARPKVPPVRDYDQCVDESFQPTSCKVRRGNVEDKYHIGEEIGRGPFGVVHRCIERGTGRTFAAKFMDVEPKDKAFIKEEIEAMNQLQHPRLQQCHDAFDMDDKFVLITDFISGGDAFQRAKERGTLSEEVVARYTRQVCEGLLHIHLQNHMHLALRPQSILFQTKRSDSVKIIDFGLAAKLDPDERVKIAYAEPDYASPEVLNGDQLGFSTDMWSIGLIVYMLLSGLHPFENDADRIKSCKWSFDKSAFREISPEAQDFISRLLIKDKSERMAAHEALDHPWLREKDPFDFGEEEFRGGAKNIPTANHKTLVESEKWLEGEHKIGMGRIANFGGQRKRRPLKTDFKEDLSIDRKEGKPRFIKRPINTSAMEDRDVNLSCQVAGVSPPITTWSVNGEDLKQSLKFKQKFDNFNYGLTISGAQLTDTGLYTVTATNSFGRTSFDVKVNVEPDPMKQKAAQRQPSQKGFKMDDIKPDCSPWFEFKLRSRIIQENSGFKLSCITAGYPEPKVTWYFNGELIPKGSTDYKQEYGYRLCSLDLDRALLSHSGRYSAVCQNSEGSGETECIVKVQVRDPNKKQEHQETRSMRRRKEVSDEGEESSFREYKSSRRTEDSYEESSSSSTRKSRREASSYDEETVSSSSSSRKQQQQKQQEEEEEIDIDLDAPETEKAALLIQKGFRGLKSKKTKQSEGESREEVSEQRSESRRSERSEVIDGEATGEVEAGYSSMSAHRETVQEGDEPAQTTGEISVAQGEMQAEMELDMNDPDAQVRMSGDAAQSASTMDIEDGSAGAGYQGPVVLQRPESQTVDEGGAADFCLQLESPADTVSWIFNGNQIEDGGRFKVWSEDASYFLSIPLALSTDSGNYTARAANENGECSTTFGLSISASDEGAVEEIDVQALIDSVKEE</sequence>
<evidence type="ECO:0000256" key="18">
    <source>
        <dbReference type="ARBA" id="ARBA00023319"/>
    </source>
</evidence>
<dbReference type="KEGG" id="spu:754769"/>
<dbReference type="GO" id="GO:0004674">
    <property type="term" value="F:protein serine/threonine kinase activity"/>
    <property type="evidence" value="ECO:0007669"/>
    <property type="project" value="UniProtKB-KW"/>
</dbReference>
<keyword evidence="10" id="KW-0677">Repeat</keyword>
<feature type="compositionally biased region" description="Polar residues" evidence="21">
    <location>
        <begin position="1590"/>
        <end position="1602"/>
    </location>
</feature>
<dbReference type="GO" id="GO:0098609">
    <property type="term" value="P:cell-cell adhesion"/>
    <property type="evidence" value="ECO:0000318"/>
    <property type="project" value="GO_Central"/>
</dbReference>
<dbReference type="PROSITE" id="PS50011">
    <property type="entry name" value="PROTEIN_KINASE_DOM"/>
    <property type="match status" value="1"/>
</dbReference>
<keyword evidence="15" id="KW-0460">Magnesium</keyword>
<dbReference type="GO" id="GO:0031672">
    <property type="term" value="C:A band"/>
    <property type="evidence" value="ECO:0007669"/>
    <property type="project" value="UniProtKB-ARBA"/>
</dbReference>
<evidence type="ECO:0000256" key="9">
    <source>
        <dbReference type="ARBA" id="ARBA00022723"/>
    </source>
</evidence>
<feature type="region of interest" description="Disordered" evidence="21">
    <location>
        <begin position="1990"/>
        <end position="2009"/>
    </location>
</feature>
<feature type="domain" description="Ig-like" evidence="23">
    <location>
        <begin position="7"/>
        <end position="97"/>
    </location>
</feature>
<dbReference type="SUPFAM" id="SSF49265">
    <property type="entry name" value="Fibronectin type III"/>
    <property type="match status" value="11"/>
</dbReference>
<dbReference type="Gene3D" id="1.10.510.10">
    <property type="entry name" value="Transferase(Phosphotransferase) domain 1"/>
    <property type="match status" value="1"/>
</dbReference>
<dbReference type="CDD" id="cd05748">
    <property type="entry name" value="Ig_Titin_like"/>
    <property type="match status" value="1"/>
</dbReference>
<feature type="domain" description="Fibronectin type-III" evidence="24">
    <location>
        <begin position="1515"/>
        <end position="1610"/>
    </location>
</feature>
<feature type="domain" description="Fibronectin type-III" evidence="24">
    <location>
        <begin position="2803"/>
        <end position="2896"/>
    </location>
</feature>
<dbReference type="FunFam" id="2.60.40.10:FF:000425">
    <property type="entry name" value="Myosin light chain kinase"/>
    <property type="match status" value="2"/>
</dbReference>
<feature type="domain" description="Ig-like" evidence="23">
    <location>
        <begin position="4562"/>
        <end position="4651"/>
    </location>
</feature>
<dbReference type="SMART" id="SM00409">
    <property type="entry name" value="IG"/>
    <property type="match status" value="23"/>
</dbReference>
<feature type="domain" description="Ig-like" evidence="23">
    <location>
        <begin position="3792"/>
        <end position="3880"/>
    </location>
</feature>
<feature type="region of interest" description="Disordered" evidence="21">
    <location>
        <begin position="2684"/>
        <end position="2706"/>
    </location>
</feature>
<evidence type="ECO:0000256" key="19">
    <source>
        <dbReference type="ARBA" id="ARBA00047899"/>
    </source>
</evidence>
<evidence type="ECO:0000256" key="1">
    <source>
        <dbReference type="ARBA" id="ARBA00001946"/>
    </source>
</evidence>
<evidence type="ECO:0000256" key="11">
    <source>
        <dbReference type="ARBA" id="ARBA00022741"/>
    </source>
</evidence>
<feature type="region of interest" description="Disordered" evidence="21">
    <location>
        <begin position="699"/>
        <end position="738"/>
    </location>
</feature>
<keyword evidence="16" id="KW-0112">Calmodulin-binding</keyword>
<feature type="compositionally biased region" description="Basic and acidic residues" evidence="21">
    <location>
        <begin position="4682"/>
        <end position="4695"/>
    </location>
</feature>
<dbReference type="InterPro" id="IPR036179">
    <property type="entry name" value="Ig-like_dom_sf"/>
</dbReference>
<dbReference type="FunFam" id="2.60.40.10:FF:000003">
    <property type="entry name" value="Titin isoform E"/>
    <property type="match status" value="4"/>
</dbReference>
<evidence type="ECO:0000256" key="14">
    <source>
        <dbReference type="ARBA" id="ARBA00022840"/>
    </source>
</evidence>
<dbReference type="RefSeq" id="XP_030829654.1">
    <property type="nucleotide sequence ID" value="XM_030973794.1"/>
</dbReference>
<dbReference type="FunFam" id="2.60.40.10:FF:000147">
    <property type="entry name" value="Myosin light chain kinase"/>
    <property type="match status" value="2"/>
</dbReference>
<evidence type="ECO:0000313" key="25">
    <source>
        <dbReference type="EnsemblMetazoa" id="XP_030829654"/>
    </source>
</evidence>
<feature type="compositionally biased region" description="Basic and acidic residues" evidence="21">
    <location>
        <begin position="4653"/>
        <end position="4668"/>
    </location>
</feature>
<feature type="region of interest" description="Disordered" evidence="21">
    <location>
        <begin position="756"/>
        <end position="801"/>
    </location>
</feature>
<keyword evidence="11" id="KW-0547">Nucleotide-binding</keyword>
<evidence type="ECO:0000256" key="12">
    <source>
        <dbReference type="ARBA" id="ARBA00022777"/>
    </source>
</evidence>
<dbReference type="OrthoDB" id="504170at2759"/>
<dbReference type="InterPro" id="IPR003599">
    <property type="entry name" value="Ig_sub"/>
</dbReference>
<dbReference type="Proteomes" id="UP000007110">
    <property type="component" value="Unassembled WGS sequence"/>
</dbReference>
<evidence type="ECO:0000256" key="2">
    <source>
        <dbReference type="ARBA" id="ARBA00004204"/>
    </source>
</evidence>
<keyword evidence="17" id="KW-1015">Disulfide bond</keyword>
<accession>A0A7M7STC1</accession>
<dbReference type="InterPro" id="IPR011009">
    <property type="entry name" value="Kinase-like_dom_sf"/>
</dbReference>
<keyword evidence="8" id="KW-0808">Transferase</keyword>
<evidence type="ECO:0000256" key="20">
    <source>
        <dbReference type="ARBA" id="ARBA00048679"/>
    </source>
</evidence>
<keyword evidence="9" id="KW-0479">Metal-binding</keyword>
<dbReference type="FunFam" id="2.60.40.10:FF:000107">
    <property type="entry name" value="Myosin, light chain kinase a"/>
    <property type="match status" value="1"/>
</dbReference>
<feature type="domain" description="Ig-like" evidence="23">
    <location>
        <begin position="3384"/>
        <end position="3490"/>
    </location>
</feature>
<comment type="cofactor">
    <cofactor evidence="1">
        <name>Mg(2+)</name>
        <dbReference type="ChEBI" id="CHEBI:18420"/>
    </cofactor>
</comment>
<keyword evidence="26" id="KW-1185">Reference proteome</keyword>
<dbReference type="SMART" id="SM00060">
    <property type="entry name" value="FN3"/>
    <property type="match status" value="18"/>
</dbReference>
<dbReference type="Pfam" id="PF00041">
    <property type="entry name" value="fn3"/>
    <property type="match status" value="18"/>
</dbReference>
<feature type="domain" description="Ig-like" evidence="23">
    <location>
        <begin position="1714"/>
        <end position="1803"/>
    </location>
</feature>
<dbReference type="FunFam" id="2.60.40.10:FF:000012">
    <property type="entry name" value="titin isoform X1"/>
    <property type="match status" value="1"/>
</dbReference>
<evidence type="ECO:0000256" key="5">
    <source>
        <dbReference type="ARBA" id="ARBA00022490"/>
    </source>
</evidence>
<feature type="domain" description="Fibronectin type-III" evidence="24">
    <location>
        <begin position="3100"/>
        <end position="3195"/>
    </location>
</feature>
<feature type="domain" description="Ig-like" evidence="23">
    <location>
        <begin position="2707"/>
        <end position="2796"/>
    </location>
</feature>
<dbReference type="FunFam" id="2.60.40.10:FF:000831">
    <property type="entry name" value="Uncharacterized protein, isoform F"/>
    <property type="match status" value="2"/>
</dbReference>
<evidence type="ECO:0000259" key="23">
    <source>
        <dbReference type="PROSITE" id="PS50835"/>
    </source>
</evidence>
<dbReference type="Pfam" id="PF07679">
    <property type="entry name" value="I-set"/>
    <property type="match status" value="24"/>
</dbReference>
<keyword evidence="14" id="KW-0067">ATP-binding</keyword>
<dbReference type="GO" id="GO:0005524">
    <property type="term" value="F:ATP binding"/>
    <property type="evidence" value="ECO:0007669"/>
    <property type="project" value="UniProtKB-KW"/>
</dbReference>
<feature type="domain" description="Fibronectin type-III" evidence="24">
    <location>
        <begin position="3591"/>
        <end position="3685"/>
    </location>
</feature>
<feature type="compositionally biased region" description="Basic and acidic residues" evidence="21">
    <location>
        <begin position="4770"/>
        <end position="4795"/>
    </location>
</feature>
<feature type="domain" description="Ig-like" evidence="23">
    <location>
        <begin position="1319"/>
        <end position="1408"/>
    </location>
</feature>
<keyword evidence="7" id="KW-0597">Phosphoprotein</keyword>
<dbReference type="GO" id="GO:0046872">
    <property type="term" value="F:metal ion binding"/>
    <property type="evidence" value="ECO:0007669"/>
    <property type="project" value="UniProtKB-KW"/>
</dbReference>
<dbReference type="GeneID" id="754769"/>
<feature type="domain" description="Ig-like" evidence="23">
    <location>
        <begin position="226"/>
        <end position="317"/>
    </location>
</feature>
<dbReference type="SMART" id="SM00408">
    <property type="entry name" value="IGc2"/>
    <property type="match status" value="20"/>
</dbReference>
<dbReference type="GO" id="GO:0060298">
    <property type="term" value="P:positive regulation of sarcomere organization"/>
    <property type="evidence" value="ECO:0007669"/>
    <property type="project" value="UniProtKB-ARBA"/>
</dbReference>
<evidence type="ECO:0000256" key="6">
    <source>
        <dbReference type="ARBA" id="ARBA00022527"/>
    </source>
</evidence>
<dbReference type="CDD" id="cd00063">
    <property type="entry name" value="FN3"/>
    <property type="match status" value="18"/>
</dbReference>
<feature type="compositionally biased region" description="Basic and acidic residues" evidence="21">
    <location>
        <begin position="767"/>
        <end position="779"/>
    </location>
</feature>
<feature type="domain" description="Ig-like" evidence="23">
    <location>
        <begin position="2005"/>
        <end position="2099"/>
    </location>
</feature>
<dbReference type="PROSITE" id="PS50853">
    <property type="entry name" value="FN3"/>
    <property type="match status" value="18"/>
</dbReference>
<feature type="domain" description="Ig-like" evidence="23">
    <location>
        <begin position="4880"/>
        <end position="4967"/>
    </location>
</feature>
<dbReference type="EC" id="2.7.11.1" evidence="4"/>
<dbReference type="CDD" id="cd00096">
    <property type="entry name" value="Ig"/>
    <property type="match status" value="1"/>
</dbReference>
<dbReference type="FunFam" id="2.60.40.10:FF:000032">
    <property type="entry name" value="palladin isoform X1"/>
    <property type="match status" value="1"/>
</dbReference>
<dbReference type="InterPro" id="IPR003598">
    <property type="entry name" value="Ig_sub2"/>
</dbReference>
<feature type="domain" description="Fibronectin type-III" evidence="24">
    <location>
        <begin position="2207"/>
        <end position="2301"/>
    </location>
</feature>
<feature type="domain" description="Fibronectin type-III" evidence="24">
    <location>
        <begin position="3301"/>
        <end position="3396"/>
    </location>
</feature>
<evidence type="ECO:0000256" key="17">
    <source>
        <dbReference type="ARBA" id="ARBA00023157"/>
    </source>
</evidence>
<feature type="domain" description="Fibronectin type-III" evidence="24">
    <location>
        <begin position="1911"/>
        <end position="2006"/>
    </location>
</feature>
<dbReference type="FunFam" id="2.60.40.10:FF:000056">
    <property type="entry name" value="twitchin isoform X4"/>
    <property type="match status" value="1"/>
</dbReference>
<name>A0A7M7STC1_STRPU</name>
<dbReference type="SUPFAM" id="SSF48726">
    <property type="entry name" value="Immunoglobulin"/>
    <property type="match status" value="23"/>
</dbReference>
<dbReference type="GO" id="GO:0045989">
    <property type="term" value="P:positive regulation of striated muscle contraction"/>
    <property type="evidence" value="ECO:0007669"/>
    <property type="project" value="UniProtKB-ARBA"/>
</dbReference>
<dbReference type="OMA" id="TEVKWWK"/>
<organism evidence="25 26">
    <name type="scientific">Strongylocentrotus purpuratus</name>
    <name type="common">Purple sea urchin</name>
    <dbReference type="NCBI Taxonomy" id="7668"/>
    <lineage>
        <taxon>Eukaryota</taxon>
        <taxon>Metazoa</taxon>
        <taxon>Echinodermata</taxon>
        <taxon>Eleutherozoa</taxon>
        <taxon>Echinozoa</taxon>
        <taxon>Echinoidea</taxon>
        <taxon>Euechinoidea</taxon>
        <taxon>Echinacea</taxon>
        <taxon>Camarodonta</taxon>
        <taxon>Echinidea</taxon>
        <taxon>Strongylocentrotidae</taxon>
        <taxon>Strongylocentrotus</taxon>
    </lineage>
</organism>
<dbReference type="InterPro" id="IPR036116">
    <property type="entry name" value="FN3_sf"/>
</dbReference>
<evidence type="ECO:0000256" key="8">
    <source>
        <dbReference type="ARBA" id="ARBA00022679"/>
    </source>
</evidence>
<feature type="region of interest" description="Disordered" evidence="21">
    <location>
        <begin position="1493"/>
        <end position="1518"/>
    </location>
</feature>
<dbReference type="Pfam" id="PF00069">
    <property type="entry name" value="Pkinase"/>
    <property type="match status" value="1"/>
</dbReference>
<dbReference type="InParanoid" id="A0A7M7STC1"/>
<feature type="domain" description="Fibronectin type-III" evidence="24">
    <location>
        <begin position="3977"/>
        <end position="4072"/>
    </location>
</feature>
<feature type="domain" description="Fibronectin type-III" evidence="24">
    <location>
        <begin position="1811"/>
        <end position="1905"/>
    </location>
</feature>
<evidence type="ECO:0000256" key="4">
    <source>
        <dbReference type="ARBA" id="ARBA00012513"/>
    </source>
</evidence>
<dbReference type="FunFam" id="2.60.40.10:FF:003357">
    <property type="entry name" value="Protein CBR-UNC-22"/>
    <property type="match status" value="1"/>
</dbReference>
<dbReference type="FunFam" id="2.60.40.10:FF:000127">
    <property type="entry name" value="titin isoform X1"/>
    <property type="match status" value="7"/>
</dbReference>
<feature type="compositionally biased region" description="Acidic residues" evidence="21">
    <location>
        <begin position="4736"/>
        <end position="4748"/>
    </location>
</feature>
<feature type="compositionally biased region" description="Low complexity" evidence="21">
    <location>
        <begin position="4721"/>
        <end position="4733"/>
    </location>
</feature>
<feature type="domain" description="Ig-like" evidence="23">
    <location>
        <begin position="923"/>
        <end position="1015"/>
    </location>
</feature>
<dbReference type="SUPFAM" id="SSF56112">
    <property type="entry name" value="Protein kinase-like (PK-like)"/>
    <property type="match status" value="1"/>
</dbReference>
<feature type="region of interest" description="Disordered" evidence="21">
    <location>
        <begin position="4651"/>
        <end position="4827"/>
    </location>
</feature>
<dbReference type="FunFam" id="2.60.40.10:FF:001238">
    <property type="entry name" value="Sallimus, isoform P"/>
    <property type="match status" value="3"/>
</dbReference>
<keyword evidence="6" id="KW-0723">Serine/threonine-protein kinase</keyword>
<comment type="catalytic activity">
    <reaction evidence="19">
        <text>L-threonyl-[protein] + ATP = O-phospho-L-threonyl-[protein] + ADP + H(+)</text>
        <dbReference type="Rhea" id="RHEA:46608"/>
        <dbReference type="Rhea" id="RHEA-COMP:11060"/>
        <dbReference type="Rhea" id="RHEA-COMP:11605"/>
        <dbReference type="ChEBI" id="CHEBI:15378"/>
        <dbReference type="ChEBI" id="CHEBI:30013"/>
        <dbReference type="ChEBI" id="CHEBI:30616"/>
        <dbReference type="ChEBI" id="CHEBI:61977"/>
        <dbReference type="ChEBI" id="CHEBI:456216"/>
        <dbReference type="EC" id="2.7.11.1"/>
    </reaction>
</comment>
<evidence type="ECO:0000256" key="7">
    <source>
        <dbReference type="ARBA" id="ARBA00022553"/>
    </source>
</evidence>
<feature type="domain" description="Fibronectin type-III" evidence="24">
    <location>
        <begin position="2902"/>
        <end position="2996"/>
    </location>
</feature>
<dbReference type="FunFam" id="2.60.40.10:FF:003415">
    <property type="match status" value="1"/>
</dbReference>
<feature type="domain" description="Fibronectin type-III" evidence="24">
    <location>
        <begin position="3691"/>
        <end position="3786"/>
    </location>
</feature>
<dbReference type="InterPro" id="IPR013098">
    <property type="entry name" value="Ig_I-set"/>
</dbReference>
<feature type="domain" description="Fibronectin type-III" evidence="24">
    <location>
        <begin position="2605"/>
        <end position="2702"/>
    </location>
</feature>
<evidence type="ECO:0000256" key="10">
    <source>
        <dbReference type="ARBA" id="ARBA00022737"/>
    </source>
</evidence>
<feature type="domain" description="Ig-like" evidence="23">
    <location>
        <begin position="1046"/>
        <end position="1117"/>
    </location>
</feature>
<feature type="region of interest" description="Disordered" evidence="21">
    <location>
        <begin position="1590"/>
        <end position="1620"/>
    </location>
</feature>
<dbReference type="FunFam" id="2.60.40.10:FF:001309">
    <property type="entry name" value="Obscurin, cytoskeletal calmodulin and titin-interacting RhoGEF"/>
    <property type="match status" value="1"/>
</dbReference>
<dbReference type="PANTHER" id="PTHR14340">
    <property type="entry name" value="MICROFIBRIL-ASSOCIATED GLYCOPROTEIN 3"/>
    <property type="match status" value="1"/>
</dbReference>
<dbReference type="InterPro" id="IPR000719">
    <property type="entry name" value="Prot_kinase_dom"/>
</dbReference>
<feature type="domain" description="Fibronectin type-III" evidence="24">
    <location>
        <begin position="2504"/>
        <end position="2599"/>
    </location>
</feature>
<feature type="domain" description="Fibronectin type-III" evidence="24">
    <location>
        <begin position="1616"/>
        <end position="1710"/>
    </location>
</feature>
<keyword evidence="18" id="KW-0393">Immunoglobulin domain</keyword>
<feature type="domain" description="Ig-like" evidence="23">
    <location>
        <begin position="1138"/>
        <end position="1221"/>
    </location>
</feature>
<feature type="domain" description="Ig-like" evidence="23">
    <location>
        <begin position="438"/>
        <end position="530"/>
    </location>
</feature>
<dbReference type="InterPro" id="IPR013783">
    <property type="entry name" value="Ig-like_fold"/>
</dbReference>
<feature type="compositionally biased region" description="Polar residues" evidence="21">
    <location>
        <begin position="1493"/>
        <end position="1502"/>
    </location>
</feature>
<keyword evidence="13" id="KW-0106">Calcium</keyword>
<reference evidence="26" key="1">
    <citation type="submission" date="2015-02" db="EMBL/GenBank/DDBJ databases">
        <title>Genome sequencing for Strongylocentrotus purpuratus.</title>
        <authorList>
            <person name="Murali S."/>
            <person name="Liu Y."/>
            <person name="Vee V."/>
            <person name="English A."/>
            <person name="Wang M."/>
            <person name="Skinner E."/>
            <person name="Han Y."/>
            <person name="Muzny D.M."/>
            <person name="Worley K.C."/>
            <person name="Gibbs R.A."/>
        </authorList>
    </citation>
    <scope>NUCLEOTIDE SEQUENCE</scope>
</reference>
<feature type="region of interest" description="Disordered" evidence="21">
    <location>
        <begin position="103"/>
        <end position="137"/>
    </location>
</feature>
<comment type="similarity">
    <text evidence="3">Belongs to the protein kinase superfamily. CAMK Ser/Thr protein kinase family.</text>
</comment>
<dbReference type="InterPro" id="IPR003961">
    <property type="entry name" value="FN3_dom"/>
</dbReference>
<dbReference type="EnsemblMetazoa" id="XM_030973794">
    <property type="protein sequence ID" value="XP_030829654"/>
    <property type="gene ID" value="LOC754769"/>
</dbReference>
<protein>
    <recommendedName>
        <fullName evidence="4">non-specific serine/threonine protein kinase</fullName>
        <ecNumber evidence="4">2.7.11.1</ecNumber>
    </recommendedName>
</protein>
<dbReference type="FunFam" id="2.60.40.10:FF:001003">
    <property type="entry name" value="titin isoform X1"/>
    <property type="match status" value="1"/>
</dbReference>
<dbReference type="FunFam" id="2.60.40.10:FF:000160">
    <property type="entry name" value="Titin a"/>
    <property type="match status" value="1"/>
</dbReference>
<evidence type="ECO:0000313" key="26">
    <source>
        <dbReference type="Proteomes" id="UP000007110"/>
    </source>
</evidence>
<dbReference type="GO" id="GO:0005516">
    <property type="term" value="F:calmodulin binding"/>
    <property type="evidence" value="ECO:0007669"/>
    <property type="project" value="UniProtKB-KW"/>
</dbReference>
<dbReference type="FunFam" id="2.60.40.10:FF:000031">
    <property type="entry name" value="Myosin-binding protein C, slow type"/>
    <property type="match status" value="2"/>
</dbReference>
<dbReference type="PROSITE" id="PS50096">
    <property type="entry name" value="IQ"/>
    <property type="match status" value="1"/>
</dbReference>
<feature type="region of interest" description="Disordered" evidence="21">
    <location>
        <begin position="2582"/>
        <end position="2609"/>
    </location>
</feature>
<evidence type="ECO:0000256" key="16">
    <source>
        <dbReference type="ARBA" id="ARBA00022860"/>
    </source>
</evidence>
<dbReference type="FunFam" id="2.60.40.10:FF:000051">
    <property type="entry name" value="Uncharacterized protein, isoform J"/>
    <property type="match status" value="3"/>
</dbReference>
<feature type="domain" description="Ig-like" evidence="23">
    <location>
        <begin position="607"/>
        <end position="691"/>
    </location>
</feature>